<dbReference type="InterPro" id="IPR011333">
    <property type="entry name" value="SKP1/BTB/POZ_sf"/>
</dbReference>
<keyword evidence="2" id="KW-1185">Reference proteome</keyword>
<evidence type="ECO:0000313" key="2">
    <source>
        <dbReference type="Proteomes" id="UP000813444"/>
    </source>
</evidence>
<accession>A0A8K0SQM5</accession>
<gene>
    <name evidence="1" type="ORF">B0I35DRAFT_266332</name>
</gene>
<evidence type="ECO:0008006" key="3">
    <source>
        <dbReference type="Google" id="ProtNLM"/>
    </source>
</evidence>
<dbReference type="Gene3D" id="1.10.10.2360">
    <property type="match status" value="1"/>
</dbReference>
<proteinExistence type="predicted"/>
<name>A0A8K0SQM5_9HYPO</name>
<sequence length="320" mass="36744">MFGRGISSGTFDKPYIAFRERWVEGVGRDEYEYVAITCQDAYRNFSIEEHRLADYNQGKTSPSRDTNARPFTMPNLGLWDRNPSIDKTKLDLLRGSGIEIHVGTSTLSDKHANTDASNTWSLPIKLITHHSPFFKAACSWDFQERRNKRIELPEDDPTVFALFVEWMYYGSYDVRSLTSHSSIDVRCWVLGDKLLCTDFKNYAMSRLYARQVGAFSSSTVACDDVLYACDNTPASSKLRQFYADFVIEHFSNPSKLHGTVADWDTLLQSCSDIRLLLLQNVRQSPPMQTHVRDVKDYFESNESHLNKDLKLQIREKDGSE</sequence>
<dbReference type="Proteomes" id="UP000813444">
    <property type="component" value="Unassembled WGS sequence"/>
</dbReference>
<evidence type="ECO:0000313" key="1">
    <source>
        <dbReference type="EMBL" id="KAH7317008.1"/>
    </source>
</evidence>
<comment type="caution">
    <text evidence="1">The sequence shown here is derived from an EMBL/GenBank/DDBJ whole genome shotgun (WGS) entry which is preliminary data.</text>
</comment>
<dbReference type="PANTHER" id="PTHR47843">
    <property type="entry name" value="BTB DOMAIN-CONTAINING PROTEIN-RELATED"/>
    <property type="match status" value="1"/>
</dbReference>
<dbReference type="Gene3D" id="3.30.710.10">
    <property type="entry name" value="Potassium Channel Kv1.1, Chain A"/>
    <property type="match status" value="1"/>
</dbReference>
<dbReference type="CDD" id="cd18186">
    <property type="entry name" value="BTB_POZ_ZBTB_KLHL-like"/>
    <property type="match status" value="1"/>
</dbReference>
<organism evidence="1 2">
    <name type="scientific">Stachybotrys elegans</name>
    <dbReference type="NCBI Taxonomy" id="80388"/>
    <lineage>
        <taxon>Eukaryota</taxon>
        <taxon>Fungi</taxon>
        <taxon>Dikarya</taxon>
        <taxon>Ascomycota</taxon>
        <taxon>Pezizomycotina</taxon>
        <taxon>Sordariomycetes</taxon>
        <taxon>Hypocreomycetidae</taxon>
        <taxon>Hypocreales</taxon>
        <taxon>Stachybotryaceae</taxon>
        <taxon>Stachybotrys</taxon>
    </lineage>
</organism>
<dbReference type="EMBL" id="JAGPNK010000008">
    <property type="protein sequence ID" value="KAH7317008.1"/>
    <property type="molecule type" value="Genomic_DNA"/>
</dbReference>
<dbReference type="OrthoDB" id="1022638at2759"/>
<reference evidence="1" key="1">
    <citation type="journal article" date="2021" name="Nat. Commun.">
        <title>Genetic determinants of endophytism in the Arabidopsis root mycobiome.</title>
        <authorList>
            <person name="Mesny F."/>
            <person name="Miyauchi S."/>
            <person name="Thiergart T."/>
            <person name="Pickel B."/>
            <person name="Atanasova L."/>
            <person name="Karlsson M."/>
            <person name="Huettel B."/>
            <person name="Barry K.W."/>
            <person name="Haridas S."/>
            <person name="Chen C."/>
            <person name="Bauer D."/>
            <person name="Andreopoulos W."/>
            <person name="Pangilinan J."/>
            <person name="LaButti K."/>
            <person name="Riley R."/>
            <person name="Lipzen A."/>
            <person name="Clum A."/>
            <person name="Drula E."/>
            <person name="Henrissat B."/>
            <person name="Kohler A."/>
            <person name="Grigoriev I.V."/>
            <person name="Martin F.M."/>
            <person name="Hacquard S."/>
        </authorList>
    </citation>
    <scope>NUCLEOTIDE SEQUENCE</scope>
    <source>
        <strain evidence="1">MPI-CAGE-CH-0235</strain>
    </source>
</reference>
<dbReference type="SUPFAM" id="SSF54695">
    <property type="entry name" value="POZ domain"/>
    <property type="match status" value="1"/>
</dbReference>
<dbReference type="AlphaFoldDB" id="A0A8K0SQM5"/>
<protein>
    <recommendedName>
        <fullName evidence="3">BTB domain-containing protein</fullName>
    </recommendedName>
</protein>